<evidence type="ECO:0000313" key="4">
    <source>
        <dbReference type="EMBL" id="AUJ32528.1"/>
    </source>
</evidence>
<dbReference type="SUPFAM" id="SSF49764">
    <property type="entry name" value="HSP20-like chaperones"/>
    <property type="match status" value="1"/>
</dbReference>
<reference evidence="4 5" key="1">
    <citation type="submission" date="2016-11" db="EMBL/GenBank/DDBJ databases">
        <title>Interaction between Lactobacillus species and yeast in water kefir.</title>
        <authorList>
            <person name="Behr J."/>
            <person name="Xu D."/>
            <person name="Vogel R.F."/>
        </authorList>
    </citation>
    <scope>NUCLEOTIDE SEQUENCE [LARGE SCALE GENOMIC DNA]</scope>
    <source>
        <strain evidence="4 5">TMW 1.1827</strain>
    </source>
</reference>
<dbReference type="AlphaFoldDB" id="A0A3Q8CMJ7"/>
<proteinExistence type="inferred from homology"/>
<protein>
    <submittedName>
        <fullName evidence="4">Heat-shock protein Hsp20</fullName>
    </submittedName>
</protein>
<dbReference type="InterPro" id="IPR031107">
    <property type="entry name" value="Small_HSP"/>
</dbReference>
<evidence type="ECO:0000256" key="2">
    <source>
        <dbReference type="RuleBase" id="RU003616"/>
    </source>
</evidence>
<dbReference type="Pfam" id="PF00011">
    <property type="entry name" value="HSP20"/>
    <property type="match status" value="1"/>
</dbReference>
<dbReference type="RefSeq" id="WP_057884814.1">
    <property type="nucleotide sequence ID" value="NZ_CP018180.1"/>
</dbReference>
<sequence>MANDLNRYNGLLDNLGGWMNDDFFKNFGKNVFNKLPIKGDLKTDIKETKDAYQVKIDMPGFDKKNIHINYDNDVLSIAGTRDSFSDESDKEGNTVYSERSYGEFSRQYHLPDVDRDKVSAKYNEGVLNLTLPKVEKVEDSASHIEIE</sequence>
<dbReference type="CDD" id="cd06471">
    <property type="entry name" value="ACD_LpsHSP_like"/>
    <property type="match status" value="1"/>
</dbReference>
<feature type="domain" description="SHSP" evidence="3">
    <location>
        <begin position="34"/>
        <end position="147"/>
    </location>
</feature>
<dbReference type="Gene3D" id="2.60.40.790">
    <property type="match status" value="1"/>
</dbReference>
<evidence type="ECO:0000256" key="1">
    <source>
        <dbReference type="PROSITE-ProRule" id="PRU00285"/>
    </source>
</evidence>
<accession>A0A3Q8CMJ7</accession>
<dbReference type="Proteomes" id="UP000324497">
    <property type="component" value="Chromosome"/>
</dbReference>
<evidence type="ECO:0000313" key="5">
    <source>
        <dbReference type="Proteomes" id="UP000324497"/>
    </source>
</evidence>
<name>A0A3Q8CMJ7_9LACO</name>
<comment type="similarity">
    <text evidence="1 2">Belongs to the small heat shock protein (HSP20) family.</text>
</comment>
<evidence type="ECO:0000259" key="3">
    <source>
        <dbReference type="PROSITE" id="PS01031"/>
    </source>
</evidence>
<keyword evidence="5" id="KW-1185">Reference proteome</keyword>
<dbReference type="PANTHER" id="PTHR11527">
    <property type="entry name" value="HEAT-SHOCK PROTEIN 20 FAMILY MEMBER"/>
    <property type="match status" value="1"/>
</dbReference>
<dbReference type="GeneID" id="78520911"/>
<organism evidence="4 5">
    <name type="scientific">Liquorilactobacillus nagelii</name>
    <dbReference type="NCBI Taxonomy" id="82688"/>
    <lineage>
        <taxon>Bacteria</taxon>
        <taxon>Bacillati</taxon>
        <taxon>Bacillota</taxon>
        <taxon>Bacilli</taxon>
        <taxon>Lactobacillales</taxon>
        <taxon>Lactobacillaceae</taxon>
        <taxon>Liquorilactobacillus</taxon>
    </lineage>
</organism>
<dbReference type="EMBL" id="CP018180">
    <property type="protein sequence ID" value="AUJ32528.1"/>
    <property type="molecule type" value="Genomic_DNA"/>
</dbReference>
<dbReference type="PROSITE" id="PS01031">
    <property type="entry name" value="SHSP"/>
    <property type="match status" value="1"/>
</dbReference>
<dbReference type="InterPro" id="IPR008978">
    <property type="entry name" value="HSP20-like_chaperone"/>
</dbReference>
<dbReference type="InterPro" id="IPR002068">
    <property type="entry name" value="A-crystallin/Hsp20_dom"/>
</dbReference>
<gene>
    <name evidence="4" type="ORF">BSQ50_08140</name>
</gene>
<dbReference type="KEGG" id="lng:BSQ50_08140"/>